<dbReference type="AlphaFoldDB" id="A0A2G5B1U9"/>
<gene>
    <name evidence="1" type="ORF">COEREDRAFT_89921</name>
</gene>
<reference evidence="1 2" key="1">
    <citation type="journal article" date="2015" name="Genome Biol. Evol.">
        <title>Phylogenomic analyses indicate that early fungi evolved digesting cell walls of algal ancestors of land plants.</title>
        <authorList>
            <person name="Chang Y."/>
            <person name="Wang S."/>
            <person name="Sekimoto S."/>
            <person name="Aerts A.L."/>
            <person name="Choi C."/>
            <person name="Clum A."/>
            <person name="LaButti K.M."/>
            <person name="Lindquist E.A."/>
            <person name="Yee Ngan C."/>
            <person name="Ohm R.A."/>
            <person name="Salamov A.A."/>
            <person name="Grigoriev I.V."/>
            <person name="Spatafora J.W."/>
            <person name="Berbee M.L."/>
        </authorList>
    </citation>
    <scope>NUCLEOTIDE SEQUENCE [LARGE SCALE GENOMIC DNA]</scope>
    <source>
        <strain evidence="1 2">NRRL 1564</strain>
    </source>
</reference>
<evidence type="ECO:0000313" key="1">
    <source>
        <dbReference type="EMBL" id="PIA12993.1"/>
    </source>
</evidence>
<proteinExistence type="predicted"/>
<dbReference type="EMBL" id="KZ303552">
    <property type="protein sequence ID" value="PIA12993.1"/>
    <property type="molecule type" value="Genomic_DNA"/>
</dbReference>
<sequence>MDNCDYVHFSLFGAIEHKRGFRILNDKNDYLKVYNAIEDNNPFKKVLMALANKYAGFSSEFLDTINLLIKKIREDHCDKDVDFILNNLLCRSEFFDDMEKRELYRLFPNGSLQIIGDYDCYDKYDENLENPTAFLSGRIDFSYFASLEEIKKLINENVHDKLSSYDTERGELEVIESENSIRSVELFEQACSKVALSTMNVILRYTLSKKSDKSVETRLQNPYNNERLDSVYCIMRTFS</sequence>
<protein>
    <submittedName>
        <fullName evidence="1">Uncharacterized protein</fullName>
    </submittedName>
</protein>
<dbReference type="Proteomes" id="UP000242474">
    <property type="component" value="Unassembled WGS sequence"/>
</dbReference>
<keyword evidence="2" id="KW-1185">Reference proteome</keyword>
<name>A0A2G5B1U9_COERN</name>
<organism evidence="1 2">
    <name type="scientific">Coemansia reversa (strain ATCC 12441 / NRRL 1564)</name>
    <dbReference type="NCBI Taxonomy" id="763665"/>
    <lineage>
        <taxon>Eukaryota</taxon>
        <taxon>Fungi</taxon>
        <taxon>Fungi incertae sedis</taxon>
        <taxon>Zoopagomycota</taxon>
        <taxon>Kickxellomycotina</taxon>
        <taxon>Kickxellomycetes</taxon>
        <taxon>Kickxellales</taxon>
        <taxon>Kickxellaceae</taxon>
        <taxon>Coemansia</taxon>
    </lineage>
</organism>
<accession>A0A2G5B1U9</accession>
<evidence type="ECO:0000313" key="2">
    <source>
        <dbReference type="Proteomes" id="UP000242474"/>
    </source>
</evidence>